<accession>A0A835ZFR1</accession>
<organism evidence="1 2">
    <name type="scientific">Tribonema minus</name>
    <dbReference type="NCBI Taxonomy" id="303371"/>
    <lineage>
        <taxon>Eukaryota</taxon>
        <taxon>Sar</taxon>
        <taxon>Stramenopiles</taxon>
        <taxon>Ochrophyta</taxon>
        <taxon>PX clade</taxon>
        <taxon>Xanthophyceae</taxon>
        <taxon>Tribonematales</taxon>
        <taxon>Tribonemataceae</taxon>
        <taxon>Tribonema</taxon>
    </lineage>
</organism>
<dbReference type="Proteomes" id="UP000664859">
    <property type="component" value="Unassembled WGS sequence"/>
</dbReference>
<dbReference type="EMBL" id="JAFCMP010000034">
    <property type="protein sequence ID" value="KAG5190460.1"/>
    <property type="molecule type" value="Genomic_DNA"/>
</dbReference>
<evidence type="ECO:0000313" key="2">
    <source>
        <dbReference type="Proteomes" id="UP000664859"/>
    </source>
</evidence>
<reference evidence="1" key="1">
    <citation type="submission" date="2021-02" db="EMBL/GenBank/DDBJ databases">
        <title>First Annotated Genome of the Yellow-green Alga Tribonema minus.</title>
        <authorList>
            <person name="Mahan K.M."/>
        </authorList>
    </citation>
    <scope>NUCLEOTIDE SEQUENCE</scope>
    <source>
        <strain evidence="1">UTEX B ZZ1240</strain>
    </source>
</reference>
<keyword evidence="2" id="KW-1185">Reference proteome</keyword>
<comment type="caution">
    <text evidence="1">The sequence shown here is derived from an EMBL/GenBank/DDBJ whole genome shotgun (WGS) entry which is preliminary data.</text>
</comment>
<dbReference type="SUPFAM" id="SSF57938">
    <property type="entry name" value="DnaJ/Hsp40 cysteine-rich domain"/>
    <property type="match status" value="1"/>
</dbReference>
<gene>
    <name evidence="1" type="ORF">JKP88DRAFT_286021</name>
</gene>
<evidence type="ECO:0000313" key="1">
    <source>
        <dbReference type="EMBL" id="KAG5190460.1"/>
    </source>
</evidence>
<sequence>MLGKWIDDKKSKYLESHTERVKVMQKALEMWWRMGEVAPGQETSTTCKACSGHGTRQCRFCSGHGLIRAGGGEAMTCPICKTRGVEACDACHGAGRIAVWMRFAEDRAEVQSS</sequence>
<protein>
    <submittedName>
        <fullName evidence="1">Uncharacterized protein</fullName>
    </submittedName>
</protein>
<dbReference type="AlphaFoldDB" id="A0A835ZFR1"/>
<proteinExistence type="predicted"/>
<name>A0A835ZFR1_9STRA</name>
<dbReference type="InterPro" id="IPR036410">
    <property type="entry name" value="HSP_DnaJ_Cys-rich_dom_sf"/>
</dbReference>